<accession>A0A5M6ITR0</accession>
<evidence type="ECO:0000256" key="1">
    <source>
        <dbReference type="ARBA" id="ARBA00022729"/>
    </source>
</evidence>
<dbReference type="Gene3D" id="3.40.190.10">
    <property type="entry name" value="Periplasmic binding protein-like II"/>
    <property type="match status" value="2"/>
</dbReference>
<dbReference type="Proteomes" id="UP000325255">
    <property type="component" value="Unassembled WGS sequence"/>
</dbReference>
<dbReference type="AlphaFoldDB" id="A0A5M6ITR0"/>
<dbReference type="RefSeq" id="WP_150041687.1">
    <property type="nucleotide sequence ID" value="NZ_OW485601.1"/>
</dbReference>
<dbReference type="EMBL" id="VWPK01000022">
    <property type="protein sequence ID" value="KAA5611309.1"/>
    <property type="molecule type" value="Genomic_DNA"/>
</dbReference>
<gene>
    <name evidence="4" type="ORF">F1189_15285</name>
</gene>
<dbReference type="PANTHER" id="PTHR35936">
    <property type="entry name" value="MEMBRANE-BOUND LYTIC MUREIN TRANSGLYCOSYLASE F"/>
    <property type="match status" value="1"/>
</dbReference>
<reference evidence="4 5" key="1">
    <citation type="submission" date="2019-09" db="EMBL/GenBank/DDBJ databases">
        <title>Genome sequence of Rhodovastum atsumiense, a diverse member of the Acetobacteraceae family of non-sulfur purple photosynthetic bacteria.</title>
        <authorList>
            <person name="Meyer T."/>
            <person name="Kyndt J."/>
        </authorList>
    </citation>
    <scope>NUCLEOTIDE SEQUENCE [LARGE SCALE GENOMIC DNA]</scope>
    <source>
        <strain evidence="4 5">DSM 21279</strain>
    </source>
</reference>
<protein>
    <submittedName>
        <fullName evidence="4">Transporter substrate-binding domain-containing protein</fullName>
    </submittedName>
</protein>
<dbReference type="PROSITE" id="PS51318">
    <property type="entry name" value="TAT"/>
    <property type="match status" value="1"/>
</dbReference>
<comment type="caution">
    <text evidence="4">The sequence shown here is derived from an EMBL/GenBank/DDBJ whole genome shotgun (WGS) entry which is preliminary data.</text>
</comment>
<evidence type="ECO:0000256" key="2">
    <source>
        <dbReference type="SAM" id="SignalP"/>
    </source>
</evidence>
<dbReference type="Pfam" id="PF00497">
    <property type="entry name" value="SBP_bac_3"/>
    <property type="match status" value="1"/>
</dbReference>
<name>A0A5M6ITR0_9PROT</name>
<keyword evidence="5" id="KW-1185">Reference proteome</keyword>
<dbReference type="SMART" id="SM00062">
    <property type="entry name" value="PBPb"/>
    <property type="match status" value="1"/>
</dbReference>
<dbReference type="SUPFAM" id="SSF53850">
    <property type="entry name" value="Periplasmic binding protein-like II"/>
    <property type="match status" value="1"/>
</dbReference>
<dbReference type="OrthoDB" id="9807134at2"/>
<sequence>MTNRLSRRGLATAAAAVAVSGFFIGRARADAPESTFERVTRTKVLRIAVLPGEMPYFFRDLATGEWTGSAIEMAKSIASVWNAKLEYVESTYGNSVLDLQANKVDLAFALAPTPQRALSIGFTRPVIVHPYGVLAKKGFLPSSWADINRPDVRISCDLGSTNEVAARRFAPKAQITAYRNRDEALLALQSGRADVNVLAAMLALAALAKNPGLGSFRLLTTPLIALPSSLGVQREPDTRFREVVDAWIDMNRGTGQIREWMIQGILKSGARPEDIPPELSF</sequence>
<feature type="signal peptide" evidence="2">
    <location>
        <begin position="1"/>
        <end position="29"/>
    </location>
</feature>
<proteinExistence type="predicted"/>
<dbReference type="InterPro" id="IPR006311">
    <property type="entry name" value="TAT_signal"/>
</dbReference>
<dbReference type="InterPro" id="IPR001638">
    <property type="entry name" value="Solute-binding_3/MltF_N"/>
</dbReference>
<evidence type="ECO:0000313" key="5">
    <source>
        <dbReference type="Proteomes" id="UP000325255"/>
    </source>
</evidence>
<dbReference type="PANTHER" id="PTHR35936:SF17">
    <property type="entry name" value="ARGININE-BINDING EXTRACELLULAR PROTEIN ARTP"/>
    <property type="match status" value="1"/>
</dbReference>
<feature type="chain" id="PRO_5024294830" evidence="2">
    <location>
        <begin position="30"/>
        <end position="281"/>
    </location>
</feature>
<organism evidence="4 5">
    <name type="scientific">Rhodovastum atsumiense</name>
    <dbReference type="NCBI Taxonomy" id="504468"/>
    <lineage>
        <taxon>Bacteria</taxon>
        <taxon>Pseudomonadati</taxon>
        <taxon>Pseudomonadota</taxon>
        <taxon>Alphaproteobacteria</taxon>
        <taxon>Acetobacterales</taxon>
        <taxon>Acetobacteraceae</taxon>
        <taxon>Rhodovastum</taxon>
    </lineage>
</organism>
<keyword evidence="1 2" id="KW-0732">Signal</keyword>
<evidence type="ECO:0000313" key="4">
    <source>
        <dbReference type="EMBL" id="KAA5611309.1"/>
    </source>
</evidence>
<feature type="domain" description="Solute-binding protein family 3/N-terminal" evidence="3">
    <location>
        <begin position="44"/>
        <end position="269"/>
    </location>
</feature>
<evidence type="ECO:0000259" key="3">
    <source>
        <dbReference type="SMART" id="SM00062"/>
    </source>
</evidence>